<evidence type="ECO:0000256" key="4">
    <source>
        <dbReference type="RuleBase" id="RU003476"/>
    </source>
</evidence>
<dbReference type="PRINTS" id="PR00502">
    <property type="entry name" value="NUDIXFAMILY"/>
</dbReference>
<dbReference type="PROSITE" id="PS00893">
    <property type="entry name" value="NUDIX_BOX"/>
    <property type="match status" value="1"/>
</dbReference>
<keyword evidence="7" id="KW-1185">Reference proteome</keyword>
<dbReference type="PANTHER" id="PTHR43046">
    <property type="entry name" value="GDP-MANNOSE MANNOSYL HYDROLASE"/>
    <property type="match status" value="1"/>
</dbReference>
<organism evidence="6 7">
    <name type="scientific">Agrococcus casei LMG 22410</name>
    <dbReference type="NCBI Taxonomy" id="1255656"/>
    <lineage>
        <taxon>Bacteria</taxon>
        <taxon>Bacillati</taxon>
        <taxon>Actinomycetota</taxon>
        <taxon>Actinomycetes</taxon>
        <taxon>Micrococcales</taxon>
        <taxon>Microbacteriaceae</taxon>
        <taxon>Agrococcus</taxon>
    </lineage>
</organism>
<accession>A0A1R4EQA4</accession>
<dbReference type="CDD" id="cd02883">
    <property type="entry name" value="NUDIX_Hydrolase"/>
    <property type="match status" value="1"/>
</dbReference>
<dbReference type="InterPro" id="IPR015797">
    <property type="entry name" value="NUDIX_hydrolase-like_dom_sf"/>
</dbReference>
<dbReference type="PANTHER" id="PTHR43046:SF14">
    <property type="entry name" value="MUTT_NUDIX FAMILY PROTEIN"/>
    <property type="match status" value="1"/>
</dbReference>
<dbReference type="InterPro" id="IPR020476">
    <property type="entry name" value="Nudix_hydrolase"/>
</dbReference>
<dbReference type="Proteomes" id="UP000195787">
    <property type="component" value="Unassembled WGS sequence"/>
</dbReference>
<dbReference type="PROSITE" id="PS51462">
    <property type="entry name" value="NUDIX"/>
    <property type="match status" value="1"/>
</dbReference>
<dbReference type="GeneID" id="303171616"/>
<dbReference type="AlphaFoldDB" id="A0A1R4EQA4"/>
<dbReference type="Gene3D" id="3.90.79.10">
    <property type="entry name" value="Nucleoside Triphosphate Pyrophosphohydrolase"/>
    <property type="match status" value="1"/>
</dbReference>
<gene>
    <name evidence="6" type="ORF">CZ674_00135</name>
</gene>
<dbReference type="InterPro" id="IPR000086">
    <property type="entry name" value="NUDIX_hydrolase_dom"/>
</dbReference>
<evidence type="ECO:0000259" key="5">
    <source>
        <dbReference type="PROSITE" id="PS51462"/>
    </source>
</evidence>
<dbReference type="EMBL" id="FUHU01000003">
    <property type="protein sequence ID" value="SJM45780.1"/>
    <property type="molecule type" value="Genomic_DNA"/>
</dbReference>
<comment type="similarity">
    <text evidence="2 4">Belongs to the Nudix hydrolase family.</text>
</comment>
<sequence length="146" mass="15630">MNLRPAAYCVIIEDGRMLLSHWIGGAWTLPGGGMDPGEHPEDAALREVTEETGYVAELTGLLGIDSFVVPASRRIEGQGDLQGLRIVYSAKVIGGEYEVEKDGTTDDVGWFTLDEVAGLKTSPLIPFALGRHHEAGVGTPLADRRG</sequence>
<keyword evidence="3 4" id="KW-0378">Hydrolase</keyword>
<proteinExistence type="inferred from homology"/>
<name>A0A1R4EQA4_9MICO</name>
<evidence type="ECO:0000256" key="2">
    <source>
        <dbReference type="ARBA" id="ARBA00005582"/>
    </source>
</evidence>
<evidence type="ECO:0000256" key="3">
    <source>
        <dbReference type="ARBA" id="ARBA00022801"/>
    </source>
</evidence>
<comment type="cofactor">
    <cofactor evidence="1">
        <name>Mg(2+)</name>
        <dbReference type="ChEBI" id="CHEBI:18420"/>
    </cofactor>
</comment>
<evidence type="ECO:0000313" key="7">
    <source>
        <dbReference type="Proteomes" id="UP000195787"/>
    </source>
</evidence>
<dbReference type="Pfam" id="PF00293">
    <property type="entry name" value="NUDIX"/>
    <property type="match status" value="1"/>
</dbReference>
<protein>
    <submittedName>
        <fullName evidence="6">MutT-like domain protein</fullName>
    </submittedName>
</protein>
<dbReference type="GO" id="GO:0016787">
    <property type="term" value="F:hydrolase activity"/>
    <property type="evidence" value="ECO:0007669"/>
    <property type="project" value="UniProtKB-KW"/>
</dbReference>
<dbReference type="InterPro" id="IPR020084">
    <property type="entry name" value="NUDIX_hydrolase_CS"/>
</dbReference>
<reference evidence="6 7" key="1">
    <citation type="submission" date="2017-02" db="EMBL/GenBank/DDBJ databases">
        <authorList>
            <person name="Peterson S.W."/>
        </authorList>
    </citation>
    <scope>NUCLEOTIDE SEQUENCE [LARGE SCALE GENOMIC DNA]</scope>
    <source>
        <strain evidence="6 7">LMG 22410</strain>
    </source>
</reference>
<feature type="domain" description="Nudix hydrolase" evidence="5">
    <location>
        <begin position="2"/>
        <end position="133"/>
    </location>
</feature>
<dbReference type="RefSeq" id="WP_086989850.1">
    <property type="nucleotide sequence ID" value="NZ_FUHU01000003.1"/>
</dbReference>
<evidence type="ECO:0000256" key="1">
    <source>
        <dbReference type="ARBA" id="ARBA00001946"/>
    </source>
</evidence>
<evidence type="ECO:0000313" key="6">
    <source>
        <dbReference type="EMBL" id="SJM45780.1"/>
    </source>
</evidence>
<dbReference type="OrthoDB" id="9804442at2"/>
<dbReference type="SUPFAM" id="SSF55811">
    <property type="entry name" value="Nudix"/>
    <property type="match status" value="1"/>
</dbReference>